<dbReference type="NCBIfam" id="TIGR01163">
    <property type="entry name" value="rpe"/>
    <property type="match status" value="1"/>
</dbReference>
<evidence type="ECO:0000256" key="3">
    <source>
        <dbReference type="ARBA" id="ARBA00001941"/>
    </source>
</evidence>
<dbReference type="SUPFAM" id="SSF51366">
    <property type="entry name" value="Ribulose-phoshate binding barrel"/>
    <property type="match status" value="1"/>
</dbReference>
<dbReference type="Pfam" id="PF00834">
    <property type="entry name" value="Ribul_P_3_epim"/>
    <property type="match status" value="1"/>
</dbReference>
<dbReference type="InterPro" id="IPR013785">
    <property type="entry name" value="Aldolase_TIM"/>
</dbReference>
<evidence type="ECO:0000313" key="13">
    <source>
        <dbReference type="Proteomes" id="UP001239167"/>
    </source>
</evidence>
<dbReference type="PANTHER" id="PTHR11749">
    <property type="entry name" value="RIBULOSE-5-PHOSPHATE-3-EPIMERASE"/>
    <property type="match status" value="1"/>
</dbReference>
<dbReference type="CDD" id="cd00429">
    <property type="entry name" value="RPE"/>
    <property type="match status" value="1"/>
</dbReference>
<evidence type="ECO:0000256" key="1">
    <source>
        <dbReference type="ARBA" id="ARBA00001782"/>
    </source>
</evidence>
<organism evidence="12 13">
    <name type="scientific">Pectinatus haikarae</name>
    <dbReference type="NCBI Taxonomy" id="349096"/>
    <lineage>
        <taxon>Bacteria</taxon>
        <taxon>Bacillati</taxon>
        <taxon>Bacillota</taxon>
        <taxon>Negativicutes</taxon>
        <taxon>Selenomonadales</taxon>
        <taxon>Selenomonadaceae</taxon>
        <taxon>Pectinatus</taxon>
    </lineage>
</organism>
<sequence length="221" mass="24801">MRKVQLAPSVFGADIVNLKEELKIMEQNNVDLLHVDVMDGAFVNRIAFGSDHIRMLKKHTNIPLDVHMMIERPERYIDSFIDAGADIISIHQESTVMLEHCLQVIKNKGRLAGVVLSPATTPECLRYIMNLVDMVLIMTVNPGEGKQTFMKSMLPKIREVKEMIQDKNIDIEVDGSIDEETAAICLSAGANIFVSGGYIFTDTEKNISILQKILNIPKKHI</sequence>
<evidence type="ECO:0000256" key="11">
    <source>
        <dbReference type="PIRNR" id="PIRNR001461"/>
    </source>
</evidence>
<dbReference type="EMBL" id="JAUSUE010000028">
    <property type="protein sequence ID" value="MDQ0205093.1"/>
    <property type="molecule type" value="Genomic_DNA"/>
</dbReference>
<protein>
    <recommendedName>
        <fullName evidence="7 10">Ribulose-phosphate 3-epimerase</fullName>
        <ecNumber evidence="7 10">5.1.3.1</ecNumber>
    </recommendedName>
</protein>
<evidence type="ECO:0000256" key="9">
    <source>
        <dbReference type="ARBA" id="ARBA00023235"/>
    </source>
</evidence>
<keyword evidence="9 11" id="KW-0413">Isomerase</keyword>
<dbReference type="Proteomes" id="UP001239167">
    <property type="component" value="Unassembled WGS sequence"/>
</dbReference>
<evidence type="ECO:0000256" key="6">
    <source>
        <dbReference type="ARBA" id="ARBA00009541"/>
    </source>
</evidence>
<name>A0ABT9YBT5_9FIRM</name>
<evidence type="ECO:0000313" key="12">
    <source>
        <dbReference type="EMBL" id="MDQ0205093.1"/>
    </source>
</evidence>
<accession>A0ABT9YBT5</accession>
<comment type="cofactor">
    <cofactor evidence="2">
        <name>Mn(2+)</name>
        <dbReference type="ChEBI" id="CHEBI:29035"/>
    </cofactor>
</comment>
<evidence type="ECO:0000256" key="2">
    <source>
        <dbReference type="ARBA" id="ARBA00001936"/>
    </source>
</evidence>
<dbReference type="InterPro" id="IPR026019">
    <property type="entry name" value="Ribul_P_3_epim"/>
</dbReference>
<dbReference type="PIRSF" id="PIRSF001461">
    <property type="entry name" value="RPE"/>
    <property type="match status" value="1"/>
</dbReference>
<comment type="cofactor">
    <cofactor evidence="5">
        <name>Fe(2+)</name>
        <dbReference type="ChEBI" id="CHEBI:29033"/>
    </cofactor>
</comment>
<evidence type="ECO:0000256" key="7">
    <source>
        <dbReference type="ARBA" id="ARBA00013188"/>
    </source>
</evidence>
<dbReference type="InterPro" id="IPR000056">
    <property type="entry name" value="Ribul_P_3_epim-like"/>
</dbReference>
<evidence type="ECO:0000256" key="8">
    <source>
        <dbReference type="ARBA" id="ARBA00022723"/>
    </source>
</evidence>
<comment type="cofactor">
    <cofactor evidence="3">
        <name>Co(2+)</name>
        <dbReference type="ChEBI" id="CHEBI:48828"/>
    </cofactor>
</comment>
<dbReference type="GO" id="GO:0004750">
    <property type="term" value="F:D-ribulose-phosphate 3-epimerase activity"/>
    <property type="evidence" value="ECO:0007669"/>
    <property type="project" value="UniProtKB-EC"/>
</dbReference>
<evidence type="ECO:0000256" key="4">
    <source>
        <dbReference type="ARBA" id="ARBA00001947"/>
    </source>
</evidence>
<dbReference type="Gene3D" id="3.20.20.70">
    <property type="entry name" value="Aldolase class I"/>
    <property type="match status" value="1"/>
</dbReference>
<comment type="cofactor">
    <cofactor evidence="4">
        <name>Zn(2+)</name>
        <dbReference type="ChEBI" id="CHEBI:29105"/>
    </cofactor>
</comment>
<reference evidence="12 13" key="1">
    <citation type="submission" date="2023-07" db="EMBL/GenBank/DDBJ databases">
        <title>Genomic Encyclopedia of Type Strains, Phase IV (KMG-IV): sequencing the most valuable type-strain genomes for metagenomic binning, comparative biology and taxonomic classification.</title>
        <authorList>
            <person name="Goeker M."/>
        </authorList>
    </citation>
    <scope>NUCLEOTIDE SEQUENCE [LARGE SCALE GENOMIC DNA]</scope>
    <source>
        <strain evidence="12 13">DSM 16980</strain>
    </source>
</reference>
<dbReference type="RefSeq" id="WP_307225330.1">
    <property type="nucleotide sequence ID" value="NZ_CP116940.1"/>
</dbReference>
<evidence type="ECO:0000256" key="10">
    <source>
        <dbReference type="NCBIfam" id="TIGR01163"/>
    </source>
</evidence>
<proteinExistence type="inferred from homology"/>
<evidence type="ECO:0000256" key="5">
    <source>
        <dbReference type="ARBA" id="ARBA00001954"/>
    </source>
</evidence>
<keyword evidence="11" id="KW-0119">Carbohydrate metabolism</keyword>
<comment type="caution">
    <text evidence="12">The sequence shown here is derived from an EMBL/GenBank/DDBJ whole genome shotgun (WGS) entry which is preliminary data.</text>
</comment>
<dbReference type="EC" id="5.1.3.1" evidence="7 10"/>
<comment type="similarity">
    <text evidence="6 11">Belongs to the ribulose-phosphate 3-epimerase family.</text>
</comment>
<gene>
    <name evidence="12" type="ORF">J2S01_002831</name>
</gene>
<comment type="catalytic activity">
    <reaction evidence="1 11">
        <text>D-ribulose 5-phosphate = D-xylulose 5-phosphate</text>
        <dbReference type="Rhea" id="RHEA:13677"/>
        <dbReference type="ChEBI" id="CHEBI:57737"/>
        <dbReference type="ChEBI" id="CHEBI:58121"/>
        <dbReference type="EC" id="5.1.3.1"/>
    </reaction>
</comment>
<keyword evidence="13" id="KW-1185">Reference proteome</keyword>
<dbReference type="NCBIfam" id="NF004076">
    <property type="entry name" value="PRK05581.1-4"/>
    <property type="match status" value="1"/>
</dbReference>
<dbReference type="InterPro" id="IPR011060">
    <property type="entry name" value="RibuloseP-bd_barrel"/>
</dbReference>
<keyword evidence="8" id="KW-0479">Metal-binding</keyword>